<sequence length="751" mass="86096">MTLSGGGRVHKECFYYLLLLTIWNCSASTMEKIRKFEHACFRSSSHMYLYCRYDSVNKPYFSNNALYNRAGIPRIDNHIIELTRDYMANLTSLIHPYVLQLQPQSFNSTHLAPINKYGDFSGDIQDWVRFRDTFREMVIERPNLPNIFKMNYLRNYVKGEAAELLQKVPPGGDNFATAWRVLLSQYDNKRFLINKLMTKLMSLPAMTNDSATELMRVLNGVRNLLQALKALGSLIDQWDHFTVFLTRSKISPRYLSKWEDSVKLSGDPTVPDTFRNLCQLLEAERNAVSLLKSTKEYTKKASHDKGENKTTSSRGRILTISCKRIKSSRPIQCALKNTLSSNAPSSGSKASPRYAHTRSCRSMRSIVFRHRGIVSTTVLEETASKRAGFRHRTRPVEQSFRGRFIITVTICNFRGDFTFLCELSVHVALDLFVFSHLRRGIGVLRRHQMLEAVSEQLEVTPITTDDKEVAVLKANTEIQANSAYYCSTPSFTWSAMLKHTKIQLELMTDVDMYTFIERGIRGGLTQASSLFAKSNNPYMREGYDPNKADTYLMYLDVNNLYGYAMSQPLPYGNFYGVDEKEFNPIDSASIERFLEPKDAEESYFLEVDSEYPEKIHNEQKDLSFCPEHKEPRGGNSSSMRKQKKKKKTHTHTHMGLHIDARLKFDQHLRIVSKKAARVAGALAKIMPNTGGPRSSRRELYAHIIDSILLYGAPIRRCATETQAYFRQAEAVHRRAYLRVISGRPHISYDTT</sequence>
<evidence type="ECO:0000256" key="1">
    <source>
        <dbReference type="SAM" id="MobiDB-lite"/>
    </source>
</evidence>
<keyword evidence="4" id="KW-1185">Reference proteome</keyword>
<accession>A0A6H5IFZ7</accession>
<feature type="signal peptide" evidence="2">
    <location>
        <begin position="1"/>
        <end position="27"/>
    </location>
</feature>
<keyword evidence="2" id="KW-0732">Signal</keyword>
<reference evidence="3 4" key="1">
    <citation type="submission" date="2020-02" db="EMBL/GenBank/DDBJ databases">
        <authorList>
            <person name="Ferguson B K."/>
        </authorList>
    </citation>
    <scope>NUCLEOTIDE SEQUENCE [LARGE SCALE GENOMIC DNA]</scope>
</reference>
<feature type="region of interest" description="Disordered" evidence="1">
    <location>
        <begin position="618"/>
        <end position="652"/>
    </location>
</feature>
<name>A0A6H5IFZ7_9HYME</name>
<feature type="compositionally biased region" description="Low complexity" evidence="1">
    <location>
        <begin position="340"/>
        <end position="352"/>
    </location>
</feature>
<dbReference type="InterPro" id="IPR043502">
    <property type="entry name" value="DNA/RNA_pol_sf"/>
</dbReference>
<organism evidence="3 4">
    <name type="scientific">Trichogramma brassicae</name>
    <dbReference type="NCBI Taxonomy" id="86971"/>
    <lineage>
        <taxon>Eukaryota</taxon>
        <taxon>Metazoa</taxon>
        <taxon>Ecdysozoa</taxon>
        <taxon>Arthropoda</taxon>
        <taxon>Hexapoda</taxon>
        <taxon>Insecta</taxon>
        <taxon>Pterygota</taxon>
        <taxon>Neoptera</taxon>
        <taxon>Endopterygota</taxon>
        <taxon>Hymenoptera</taxon>
        <taxon>Apocrita</taxon>
        <taxon>Proctotrupomorpha</taxon>
        <taxon>Chalcidoidea</taxon>
        <taxon>Trichogrammatidae</taxon>
        <taxon>Trichogramma</taxon>
    </lineage>
</organism>
<dbReference type="Pfam" id="PF03564">
    <property type="entry name" value="DUF1759"/>
    <property type="match status" value="1"/>
</dbReference>
<dbReference type="AlphaFoldDB" id="A0A6H5IFZ7"/>
<dbReference type="PANTHER" id="PTHR31511">
    <property type="entry name" value="PROTEIN CBG23764"/>
    <property type="match status" value="1"/>
</dbReference>
<evidence type="ECO:0000313" key="4">
    <source>
        <dbReference type="Proteomes" id="UP000479190"/>
    </source>
</evidence>
<dbReference type="PANTHER" id="PTHR31511:SF12">
    <property type="entry name" value="RHO TERMINATION FACTOR N-TERMINAL DOMAIN-CONTAINING PROTEIN"/>
    <property type="match status" value="1"/>
</dbReference>
<feature type="compositionally biased region" description="Basic residues" evidence="1">
    <location>
        <begin position="640"/>
        <end position="652"/>
    </location>
</feature>
<evidence type="ECO:0000313" key="3">
    <source>
        <dbReference type="EMBL" id="CAB0037064.1"/>
    </source>
</evidence>
<proteinExistence type="predicted"/>
<gene>
    <name evidence="3" type="ORF">TBRA_LOCUS8901</name>
</gene>
<feature type="compositionally biased region" description="Basic and acidic residues" evidence="1">
    <location>
        <begin position="618"/>
        <end position="632"/>
    </location>
</feature>
<dbReference type="SUPFAM" id="SSF56672">
    <property type="entry name" value="DNA/RNA polymerases"/>
    <property type="match status" value="1"/>
</dbReference>
<dbReference type="OrthoDB" id="7994850at2759"/>
<dbReference type="InterPro" id="IPR005312">
    <property type="entry name" value="DUF1759"/>
</dbReference>
<feature type="region of interest" description="Disordered" evidence="1">
    <location>
        <begin position="338"/>
        <end position="357"/>
    </location>
</feature>
<evidence type="ECO:0000256" key="2">
    <source>
        <dbReference type="SAM" id="SignalP"/>
    </source>
</evidence>
<protein>
    <recommendedName>
        <fullName evidence="5">DNA-directed DNA polymerase</fullName>
    </recommendedName>
</protein>
<evidence type="ECO:0008006" key="5">
    <source>
        <dbReference type="Google" id="ProtNLM"/>
    </source>
</evidence>
<dbReference type="GO" id="GO:0071897">
    <property type="term" value="P:DNA biosynthetic process"/>
    <property type="evidence" value="ECO:0007669"/>
    <property type="project" value="UniProtKB-ARBA"/>
</dbReference>
<feature type="chain" id="PRO_5026089410" description="DNA-directed DNA polymerase" evidence="2">
    <location>
        <begin position="28"/>
        <end position="751"/>
    </location>
</feature>
<dbReference type="EMBL" id="CADCXV010000842">
    <property type="protein sequence ID" value="CAB0037064.1"/>
    <property type="molecule type" value="Genomic_DNA"/>
</dbReference>
<dbReference type="Proteomes" id="UP000479190">
    <property type="component" value="Unassembled WGS sequence"/>
</dbReference>